<gene>
    <name evidence="1" type="ORF">S01H4_43933</name>
</gene>
<proteinExistence type="predicted"/>
<name>X1C631_9ZZZZ</name>
<dbReference type="AlphaFoldDB" id="X1C631"/>
<sequence>MTSYARSALKSTYNLTKFATKFAKSMIYSDSNDNNNIALSWQSQMIFFRDNTGRLILDQAYIFIGEYNIKKLTERIDVRIRSVKSLTRQFII</sequence>
<organism evidence="1">
    <name type="scientific">marine sediment metagenome</name>
    <dbReference type="NCBI Taxonomy" id="412755"/>
    <lineage>
        <taxon>unclassified sequences</taxon>
        <taxon>metagenomes</taxon>
        <taxon>ecological metagenomes</taxon>
    </lineage>
</organism>
<evidence type="ECO:0000313" key="1">
    <source>
        <dbReference type="EMBL" id="GAH02822.1"/>
    </source>
</evidence>
<dbReference type="EMBL" id="BART01024290">
    <property type="protein sequence ID" value="GAH02822.1"/>
    <property type="molecule type" value="Genomic_DNA"/>
</dbReference>
<comment type="caution">
    <text evidence="1">The sequence shown here is derived from an EMBL/GenBank/DDBJ whole genome shotgun (WGS) entry which is preliminary data.</text>
</comment>
<accession>X1C631</accession>
<protein>
    <submittedName>
        <fullName evidence="1">Uncharacterized protein</fullName>
    </submittedName>
</protein>
<reference evidence="1" key="1">
    <citation type="journal article" date="2014" name="Front. Microbiol.">
        <title>High frequency of phylogenetically diverse reductive dehalogenase-homologous genes in deep subseafloor sedimentary metagenomes.</title>
        <authorList>
            <person name="Kawai M."/>
            <person name="Futagami T."/>
            <person name="Toyoda A."/>
            <person name="Takaki Y."/>
            <person name="Nishi S."/>
            <person name="Hori S."/>
            <person name="Arai W."/>
            <person name="Tsubouchi T."/>
            <person name="Morono Y."/>
            <person name="Uchiyama I."/>
            <person name="Ito T."/>
            <person name="Fujiyama A."/>
            <person name="Inagaki F."/>
            <person name="Takami H."/>
        </authorList>
    </citation>
    <scope>NUCLEOTIDE SEQUENCE</scope>
    <source>
        <strain evidence="1">Expedition CK06-06</strain>
    </source>
</reference>